<evidence type="ECO:0000256" key="5">
    <source>
        <dbReference type="ARBA" id="ARBA00022618"/>
    </source>
</evidence>
<sequence length="435" mass="48692">MDMQVSLESLGSLERRLTFSLPAENLESQVGGRLREIARGANIKGFRPGKVPTKVIEQRFGAQVRAEILDGMLRESFGDAIRKEQLQIAGNPSIEPAGETDGTLSYVATFEVVPDFGDIDVAKLEVVRHAAEVTDADIDAMIENLRLQRRTLQSVERGAQEGDVVEVETWTEIDGLRMPAEGAEYGSTQIGSGAMFKPLEDAMVGVKAGEEKVAEVEFPADWRAAEVAGKKANVHLKLNHVSEPVMPVVDAEFIKSFGVRSGDAEQFRADIRTNLERELKGALMNRLRQEVGEQLVKAYESVEMPPKLVEQEARNMVWQTVEQARRQGRQITAPDDAHLNYMDAARKRVLVGLLVGEIARRNDLRLEPKRVNETLRLIASTYEEPQQVIDLYRNDQQLMAGLQNRVMEEQVIDWIAERAQHTEQPLSFSEAIRPN</sequence>
<reference evidence="14" key="1">
    <citation type="journal article" date="2016" name="Sci. Rep.">
        <title>A TonB-dependent receptor regulates antifungal HSAF biosynthesis in Lysobacter.</title>
        <authorList>
            <person name="Wang R."/>
            <person name="Xu H."/>
            <person name="Du L."/>
            <person name="Chou S.H."/>
            <person name="Liu H."/>
            <person name="Liu Y."/>
            <person name="Liu F."/>
            <person name="Qian G."/>
        </authorList>
    </citation>
    <scope>NUCLEOTIDE SEQUENCE</scope>
    <source>
        <strain evidence="14">OH11</strain>
    </source>
</reference>
<evidence type="ECO:0000256" key="8">
    <source>
        <dbReference type="ARBA" id="ARBA00023235"/>
    </source>
</evidence>
<dbReference type="InterPro" id="IPR008881">
    <property type="entry name" value="Trigger_fac_ribosome-bd_bac"/>
</dbReference>
<evidence type="ECO:0000259" key="12">
    <source>
        <dbReference type="Pfam" id="PF05697"/>
    </source>
</evidence>
<dbReference type="NCBIfam" id="TIGR00115">
    <property type="entry name" value="tig"/>
    <property type="match status" value="1"/>
</dbReference>
<dbReference type="GO" id="GO:0043335">
    <property type="term" value="P:protein unfolding"/>
    <property type="evidence" value="ECO:0007669"/>
    <property type="project" value="TreeGrafter"/>
</dbReference>
<comment type="domain">
    <text evidence="11">Consists of 3 domains; the N-terminus binds the ribosome, the middle domain has PPIase activity, while the C-terminus has intrinsic chaperone activity on its own.</text>
</comment>
<feature type="domain" description="Trigger factor C-terminal" evidence="13">
    <location>
        <begin position="265"/>
        <end position="417"/>
    </location>
</feature>
<dbReference type="EC" id="5.2.1.8" evidence="3 11"/>
<dbReference type="EMBL" id="KP293917">
    <property type="protein sequence ID" value="ALH06630.1"/>
    <property type="molecule type" value="Genomic_DNA"/>
</dbReference>
<dbReference type="GO" id="GO:0044183">
    <property type="term" value="F:protein folding chaperone"/>
    <property type="evidence" value="ECO:0007669"/>
    <property type="project" value="TreeGrafter"/>
</dbReference>
<keyword evidence="9 11" id="KW-0131">Cell cycle</keyword>
<dbReference type="InterPro" id="IPR037041">
    <property type="entry name" value="Trigger_fac_C_sf"/>
</dbReference>
<gene>
    <name evidence="11" type="primary">tig</name>
    <name evidence="14" type="ORF">OH11GL000050</name>
</gene>
<evidence type="ECO:0000256" key="7">
    <source>
        <dbReference type="ARBA" id="ARBA00023186"/>
    </source>
</evidence>
<dbReference type="PANTHER" id="PTHR30560:SF3">
    <property type="entry name" value="TRIGGER FACTOR-LIKE PROTEIN TIG, CHLOROPLASTIC"/>
    <property type="match status" value="1"/>
</dbReference>
<dbReference type="InterPro" id="IPR005215">
    <property type="entry name" value="Trig_fac"/>
</dbReference>
<dbReference type="InterPro" id="IPR046357">
    <property type="entry name" value="PPIase_dom_sf"/>
</dbReference>
<dbReference type="GO" id="GO:0051301">
    <property type="term" value="P:cell division"/>
    <property type="evidence" value="ECO:0007669"/>
    <property type="project" value="UniProtKB-KW"/>
</dbReference>
<dbReference type="Gene3D" id="1.10.3120.10">
    <property type="entry name" value="Trigger factor, C-terminal domain"/>
    <property type="match status" value="1"/>
</dbReference>
<evidence type="ECO:0000256" key="3">
    <source>
        <dbReference type="ARBA" id="ARBA00013194"/>
    </source>
</evidence>
<dbReference type="GO" id="GO:0005737">
    <property type="term" value="C:cytoplasm"/>
    <property type="evidence" value="ECO:0007669"/>
    <property type="project" value="UniProtKB-SubCell"/>
</dbReference>
<dbReference type="PIRSF" id="PIRSF003095">
    <property type="entry name" value="Trigger_factor"/>
    <property type="match status" value="1"/>
</dbReference>
<dbReference type="InterPro" id="IPR027304">
    <property type="entry name" value="Trigger_fact/SurA_dom_sf"/>
</dbReference>
<evidence type="ECO:0000256" key="6">
    <source>
        <dbReference type="ARBA" id="ARBA00023110"/>
    </source>
</evidence>
<feature type="domain" description="Trigger factor ribosome-binding bacterial" evidence="12">
    <location>
        <begin position="3"/>
        <end position="145"/>
    </location>
</feature>
<comment type="catalytic activity">
    <reaction evidence="1 11">
        <text>[protein]-peptidylproline (omega=180) = [protein]-peptidylproline (omega=0)</text>
        <dbReference type="Rhea" id="RHEA:16237"/>
        <dbReference type="Rhea" id="RHEA-COMP:10747"/>
        <dbReference type="Rhea" id="RHEA-COMP:10748"/>
        <dbReference type="ChEBI" id="CHEBI:83833"/>
        <dbReference type="ChEBI" id="CHEBI:83834"/>
        <dbReference type="EC" id="5.2.1.8"/>
    </reaction>
</comment>
<dbReference type="Pfam" id="PF05698">
    <property type="entry name" value="Trigger_C"/>
    <property type="match status" value="1"/>
</dbReference>
<proteinExistence type="inferred from homology"/>
<dbReference type="GO" id="GO:0051083">
    <property type="term" value="P:'de novo' cotranslational protein folding"/>
    <property type="evidence" value="ECO:0007669"/>
    <property type="project" value="TreeGrafter"/>
</dbReference>
<evidence type="ECO:0000256" key="4">
    <source>
        <dbReference type="ARBA" id="ARBA00016902"/>
    </source>
</evidence>
<organism evidence="14">
    <name type="scientific">Lysobacter enzymogenes</name>
    <dbReference type="NCBI Taxonomy" id="69"/>
    <lineage>
        <taxon>Bacteria</taxon>
        <taxon>Pseudomonadati</taxon>
        <taxon>Pseudomonadota</taxon>
        <taxon>Gammaproteobacteria</taxon>
        <taxon>Lysobacterales</taxon>
        <taxon>Lysobacteraceae</taxon>
        <taxon>Lysobacter</taxon>
    </lineage>
</organism>
<dbReference type="InterPro" id="IPR036611">
    <property type="entry name" value="Trigger_fac_ribosome-bd_sf"/>
</dbReference>
<protein>
    <recommendedName>
        <fullName evidence="4 11">Trigger factor</fullName>
        <shortName evidence="11">TF</shortName>
        <ecNumber evidence="3 11">5.2.1.8</ecNumber>
    </recommendedName>
    <alternativeName>
        <fullName evidence="10 11">PPIase</fullName>
    </alternativeName>
</protein>
<keyword evidence="7 11" id="KW-0143">Chaperone</keyword>
<dbReference type="SUPFAM" id="SSF109998">
    <property type="entry name" value="Triger factor/SurA peptide-binding domain-like"/>
    <property type="match status" value="1"/>
</dbReference>
<comment type="similarity">
    <text evidence="2 11">Belongs to the FKBP-type PPIase family. Tig subfamily.</text>
</comment>
<dbReference type="SUPFAM" id="SSF102735">
    <property type="entry name" value="Trigger factor ribosome-binding domain"/>
    <property type="match status" value="1"/>
</dbReference>
<dbReference type="GO" id="GO:0015031">
    <property type="term" value="P:protein transport"/>
    <property type="evidence" value="ECO:0007669"/>
    <property type="project" value="UniProtKB-UniRule"/>
</dbReference>
<dbReference type="Gene3D" id="3.10.50.40">
    <property type="match status" value="1"/>
</dbReference>
<dbReference type="AlphaFoldDB" id="A0A188XLS3"/>
<dbReference type="PANTHER" id="PTHR30560">
    <property type="entry name" value="TRIGGER FACTOR CHAPERONE AND PEPTIDYL-PROLYL CIS/TRANS ISOMERASE"/>
    <property type="match status" value="1"/>
</dbReference>
<evidence type="ECO:0000313" key="14">
    <source>
        <dbReference type="EMBL" id="ALH06630.1"/>
    </source>
</evidence>
<comment type="subcellular location">
    <subcellularLocation>
        <location evidence="11">Cytoplasm</location>
    </subcellularLocation>
    <text evidence="11">About half TF is bound to the ribosome near the polypeptide exit tunnel while the other half is free in the cytoplasm.</text>
</comment>
<dbReference type="SUPFAM" id="SSF54534">
    <property type="entry name" value="FKBP-like"/>
    <property type="match status" value="1"/>
</dbReference>
<dbReference type="GO" id="GO:0043022">
    <property type="term" value="F:ribosome binding"/>
    <property type="evidence" value="ECO:0007669"/>
    <property type="project" value="TreeGrafter"/>
</dbReference>
<evidence type="ECO:0000256" key="9">
    <source>
        <dbReference type="ARBA" id="ARBA00023306"/>
    </source>
</evidence>
<keyword evidence="6 11" id="KW-0697">Rotamase</keyword>
<evidence type="ECO:0000256" key="10">
    <source>
        <dbReference type="ARBA" id="ARBA00029986"/>
    </source>
</evidence>
<dbReference type="GO" id="GO:0003755">
    <property type="term" value="F:peptidyl-prolyl cis-trans isomerase activity"/>
    <property type="evidence" value="ECO:0007669"/>
    <property type="project" value="UniProtKB-UniRule"/>
</dbReference>
<evidence type="ECO:0000259" key="13">
    <source>
        <dbReference type="Pfam" id="PF05698"/>
    </source>
</evidence>
<dbReference type="HAMAP" id="MF_00303">
    <property type="entry name" value="Trigger_factor_Tig"/>
    <property type="match status" value="1"/>
</dbReference>
<keyword evidence="11" id="KW-0963">Cytoplasm</keyword>
<name>A0A188XLS3_LYSEN</name>
<keyword evidence="5 11" id="KW-0132">Cell division</keyword>
<evidence type="ECO:0000256" key="11">
    <source>
        <dbReference type="HAMAP-Rule" id="MF_00303"/>
    </source>
</evidence>
<evidence type="ECO:0000256" key="2">
    <source>
        <dbReference type="ARBA" id="ARBA00005464"/>
    </source>
</evidence>
<dbReference type="Gene3D" id="3.30.70.1050">
    <property type="entry name" value="Trigger factor ribosome-binding domain"/>
    <property type="match status" value="1"/>
</dbReference>
<keyword evidence="8 11" id="KW-0413">Isomerase</keyword>
<dbReference type="InterPro" id="IPR008880">
    <property type="entry name" value="Trigger_fac_C"/>
</dbReference>
<dbReference type="Pfam" id="PF05697">
    <property type="entry name" value="Trigger_N"/>
    <property type="match status" value="1"/>
</dbReference>
<evidence type="ECO:0000256" key="1">
    <source>
        <dbReference type="ARBA" id="ARBA00000971"/>
    </source>
</evidence>
<accession>A0A188XLS3</accession>
<comment type="function">
    <text evidence="11">Involved in protein export. Acts as a chaperone by maintaining the newly synthesized protein in an open conformation. Functions as a peptidyl-prolyl cis-trans isomerase.</text>
</comment>